<dbReference type="PANTHER" id="PTHR30466">
    <property type="entry name" value="FLAVIN REDUCTASE"/>
    <property type="match status" value="1"/>
</dbReference>
<dbReference type="InterPro" id="IPR050268">
    <property type="entry name" value="NADH-dep_flavin_reductase"/>
</dbReference>
<organism evidence="3 4">
    <name type="scientific">Streptomyces paromomycinus</name>
    <name type="common">Streptomyces rimosus subsp. paromomycinus</name>
    <dbReference type="NCBI Taxonomy" id="92743"/>
    <lineage>
        <taxon>Bacteria</taxon>
        <taxon>Bacillati</taxon>
        <taxon>Actinomycetota</taxon>
        <taxon>Actinomycetes</taxon>
        <taxon>Kitasatosporales</taxon>
        <taxon>Streptomycetaceae</taxon>
        <taxon>Streptomyces</taxon>
    </lineage>
</organism>
<sequence length="169" mass="18119">MTDTADSTSISAQRFREVFRHHAAGVAVITTRASSPDRRPVGFTATSLTSVSAEPPLVGFGLSVRSSSWSAFRAAPRVGIHLLADDQEELAAVFARRTADRFAAPTAWREGPYGLPELDGALAFLVCDVVTEVPAGDHSLFLAQVLDASVKEGKAPLLYHAGQFNVLRR</sequence>
<evidence type="ECO:0000259" key="2">
    <source>
        <dbReference type="SMART" id="SM00903"/>
    </source>
</evidence>
<dbReference type="Gene3D" id="2.30.110.10">
    <property type="entry name" value="Electron Transport, Fmn-binding Protein, Chain A"/>
    <property type="match status" value="1"/>
</dbReference>
<gene>
    <name evidence="3" type="ORF">GKJPGBOP_00446</name>
</gene>
<dbReference type="SUPFAM" id="SSF50475">
    <property type="entry name" value="FMN-binding split barrel"/>
    <property type="match status" value="1"/>
</dbReference>
<dbReference type="InterPro" id="IPR012349">
    <property type="entry name" value="Split_barrel_FMN-bd"/>
</dbReference>
<dbReference type="Proteomes" id="UP000286746">
    <property type="component" value="Unassembled WGS sequence"/>
</dbReference>
<protein>
    <submittedName>
        <fullName evidence="3">Flavin-dependent reductase</fullName>
    </submittedName>
</protein>
<dbReference type="GO" id="GO:0042602">
    <property type="term" value="F:riboflavin reductase (NADPH) activity"/>
    <property type="evidence" value="ECO:0007669"/>
    <property type="project" value="TreeGrafter"/>
</dbReference>
<proteinExistence type="predicted"/>
<dbReference type="PANTHER" id="PTHR30466:SF1">
    <property type="entry name" value="FMN REDUCTASE (NADH) RUTF"/>
    <property type="match status" value="1"/>
</dbReference>
<dbReference type="EMBL" id="BHZD01000001">
    <property type="protein sequence ID" value="GCD40793.1"/>
    <property type="molecule type" value="Genomic_DNA"/>
</dbReference>
<reference evidence="3 4" key="1">
    <citation type="submission" date="2018-11" db="EMBL/GenBank/DDBJ databases">
        <title>Whole genome sequence of Streptomyces paromomycinus NBRC 15454(T).</title>
        <authorList>
            <person name="Komaki H."/>
            <person name="Tamura T."/>
        </authorList>
    </citation>
    <scope>NUCLEOTIDE SEQUENCE [LARGE SCALE GENOMIC DNA]</scope>
    <source>
        <strain evidence="3 4">NBRC 15454</strain>
    </source>
</reference>
<evidence type="ECO:0000313" key="4">
    <source>
        <dbReference type="Proteomes" id="UP000286746"/>
    </source>
</evidence>
<accession>A0A401VUP5</accession>
<dbReference type="SMART" id="SM00903">
    <property type="entry name" value="Flavin_Reduct"/>
    <property type="match status" value="1"/>
</dbReference>
<dbReference type="RefSeq" id="WP_125051315.1">
    <property type="nucleotide sequence ID" value="NZ_BHZD01000001.1"/>
</dbReference>
<comment type="caution">
    <text evidence="3">The sequence shown here is derived from an EMBL/GenBank/DDBJ whole genome shotgun (WGS) entry which is preliminary data.</text>
</comment>
<feature type="domain" description="Flavin reductase like" evidence="2">
    <location>
        <begin position="19"/>
        <end position="166"/>
    </location>
</feature>
<dbReference type="Pfam" id="PF01613">
    <property type="entry name" value="Flavin_Reduct"/>
    <property type="match status" value="1"/>
</dbReference>
<dbReference type="InterPro" id="IPR002563">
    <property type="entry name" value="Flavin_Rdtase-like_dom"/>
</dbReference>
<keyword evidence="1" id="KW-0560">Oxidoreductase</keyword>
<keyword evidence="4" id="KW-1185">Reference proteome</keyword>
<evidence type="ECO:0000256" key="1">
    <source>
        <dbReference type="ARBA" id="ARBA00023002"/>
    </source>
</evidence>
<dbReference type="AlphaFoldDB" id="A0A401VUP5"/>
<dbReference type="GO" id="GO:0010181">
    <property type="term" value="F:FMN binding"/>
    <property type="evidence" value="ECO:0007669"/>
    <property type="project" value="InterPro"/>
</dbReference>
<name>A0A401VUP5_STREY</name>
<evidence type="ECO:0000313" key="3">
    <source>
        <dbReference type="EMBL" id="GCD40793.1"/>
    </source>
</evidence>
<dbReference type="GO" id="GO:0006208">
    <property type="term" value="P:pyrimidine nucleobase catabolic process"/>
    <property type="evidence" value="ECO:0007669"/>
    <property type="project" value="TreeGrafter"/>
</dbReference>